<evidence type="ECO:0000256" key="10">
    <source>
        <dbReference type="ARBA" id="ARBA00031155"/>
    </source>
</evidence>
<evidence type="ECO:0000256" key="2">
    <source>
        <dbReference type="ARBA" id="ARBA00003535"/>
    </source>
</evidence>
<sequence>MNIKTPVCHTLGIQFPIFQAGMAGGPATPALAAEVSEAGGLGSLGGAYMKPEEIRSAVREIKQRTSKPFAVNLFCADLKDNLYNSERVNKVLNSFRKQLGIPEIHNRSKLIDLFEEQFQVLLEEEVPIISTAFGILPLEKMKAVHEKGKKVIVMVTTVNEAKRAEQRGVDIIVAQGSDAGGHRSTFDMDHHPDGANIGTFSLVPQITDKVNIPVVAAGGIMDGRGLAAALSLGAQGVQMGTAFLCCTESGAHPAYQKAILNSTEESTVITKSFSGRPARGIKNAFIEEFERQGTVPLPFPAQNTLTADIRREAARQHNDQYMSLWAGQATRLIKNGKGARDIILETVDEAEKVLRNLLKLRD</sequence>
<keyword evidence="5" id="KW-0216">Detoxification</keyword>
<organism evidence="12 13">
    <name type="scientific">Peribacillus deserti</name>
    <dbReference type="NCBI Taxonomy" id="673318"/>
    <lineage>
        <taxon>Bacteria</taxon>
        <taxon>Bacillati</taxon>
        <taxon>Bacillota</taxon>
        <taxon>Bacilli</taxon>
        <taxon>Bacillales</taxon>
        <taxon>Bacillaceae</taxon>
        <taxon>Peribacillus</taxon>
    </lineage>
</organism>
<comment type="cofactor">
    <cofactor evidence="1">
        <name>FMN</name>
        <dbReference type="ChEBI" id="CHEBI:58210"/>
    </cofactor>
</comment>
<evidence type="ECO:0000256" key="5">
    <source>
        <dbReference type="ARBA" id="ARBA00022575"/>
    </source>
</evidence>
<keyword evidence="13" id="KW-1185">Reference proteome</keyword>
<proteinExistence type="inferred from homology"/>
<comment type="catalytic activity">
    <reaction evidence="11">
        <text>3 propionate 3-nitronate + 3 O2 + H2O = 3 3-oxopropanoate + 2 nitrate + nitrite + H2O2 + 3 H(+)</text>
        <dbReference type="Rhea" id="RHEA:57332"/>
        <dbReference type="ChEBI" id="CHEBI:15377"/>
        <dbReference type="ChEBI" id="CHEBI:15378"/>
        <dbReference type="ChEBI" id="CHEBI:15379"/>
        <dbReference type="ChEBI" id="CHEBI:16240"/>
        <dbReference type="ChEBI" id="CHEBI:16301"/>
        <dbReference type="ChEBI" id="CHEBI:17632"/>
        <dbReference type="ChEBI" id="CHEBI:33190"/>
        <dbReference type="ChEBI" id="CHEBI:136067"/>
    </reaction>
</comment>
<dbReference type="InterPro" id="IPR004136">
    <property type="entry name" value="NMO"/>
</dbReference>
<dbReference type="Proteomes" id="UP000823486">
    <property type="component" value="Unassembled WGS sequence"/>
</dbReference>
<keyword evidence="7" id="KW-0288">FMN</keyword>
<protein>
    <recommendedName>
        <fullName evidence="4">Probable nitronate monooxygenase</fullName>
    </recommendedName>
    <alternativeName>
        <fullName evidence="10">Propionate 3-nitronate monooxygenase</fullName>
    </alternativeName>
</protein>
<evidence type="ECO:0000256" key="6">
    <source>
        <dbReference type="ARBA" id="ARBA00022630"/>
    </source>
</evidence>
<keyword evidence="8 12" id="KW-0560">Oxidoreductase</keyword>
<comment type="similarity">
    <text evidence="3">Belongs to the nitronate monooxygenase family. NMO class I subfamily.</text>
</comment>
<dbReference type="CDD" id="cd04730">
    <property type="entry name" value="NPD_like"/>
    <property type="match status" value="1"/>
</dbReference>
<dbReference type="GO" id="GO:0018580">
    <property type="term" value="F:nitronate monooxygenase activity"/>
    <property type="evidence" value="ECO:0007669"/>
    <property type="project" value="UniProtKB-EC"/>
</dbReference>
<dbReference type="Pfam" id="PF03060">
    <property type="entry name" value="NMO"/>
    <property type="match status" value="1"/>
</dbReference>
<dbReference type="PANTHER" id="PTHR42747:SF3">
    <property type="entry name" value="NITRONATE MONOOXYGENASE-RELATED"/>
    <property type="match status" value="1"/>
</dbReference>
<keyword evidence="6" id="KW-0285">Flavoprotein</keyword>
<dbReference type="SUPFAM" id="SSF51412">
    <property type="entry name" value="Inosine monophosphate dehydrogenase (IMPDH)"/>
    <property type="match status" value="1"/>
</dbReference>
<reference evidence="12 13" key="1">
    <citation type="submission" date="2021-01" db="EMBL/GenBank/DDBJ databases">
        <title>Genomic Encyclopedia of Type Strains, Phase IV (KMG-IV): sequencing the most valuable type-strain genomes for metagenomic binning, comparative biology and taxonomic classification.</title>
        <authorList>
            <person name="Goeker M."/>
        </authorList>
    </citation>
    <scope>NUCLEOTIDE SEQUENCE [LARGE SCALE GENOMIC DNA]</scope>
    <source>
        <strain evidence="12 13">DSM 105482</strain>
    </source>
</reference>
<comment type="caution">
    <text evidence="12">The sequence shown here is derived from an EMBL/GenBank/DDBJ whole genome shotgun (WGS) entry which is preliminary data.</text>
</comment>
<evidence type="ECO:0000256" key="4">
    <source>
        <dbReference type="ARBA" id="ARBA00013457"/>
    </source>
</evidence>
<evidence type="ECO:0000256" key="3">
    <source>
        <dbReference type="ARBA" id="ARBA00009881"/>
    </source>
</evidence>
<comment type="function">
    <text evidence="2">Nitronate monooxygenase that uses molecular oxygen to catalyze the oxidative denitrification of alkyl nitronates. Acts on propionate 3-nitronate (P3N), the presumed physiological substrate. Probably functions in the detoxification of P3N, a metabolic poison produced by plants and fungi as a defense mechanism.</text>
</comment>
<dbReference type="RefSeq" id="WP_204544091.1">
    <property type="nucleotide sequence ID" value="NZ_JAFBFI010000012.1"/>
</dbReference>
<evidence type="ECO:0000313" key="12">
    <source>
        <dbReference type="EMBL" id="MBM7693390.1"/>
    </source>
</evidence>
<name>A0ABS2QK59_9BACI</name>
<evidence type="ECO:0000256" key="11">
    <source>
        <dbReference type="ARBA" id="ARBA00049401"/>
    </source>
</evidence>
<accession>A0ABS2QK59</accession>
<evidence type="ECO:0000256" key="8">
    <source>
        <dbReference type="ARBA" id="ARBA00023002"/>
    </source>
</evidence>
<dbReference type="InterPro" id="IPR013785">
    <property type="entry name" value="Aldolase_TIM"/>
</dbReference>
<dbReference type="Gene3D" id="3.20.20.70">
    <property type="entry name" value="Aldolase class I"/>
    <property type="match status" value="1"/>
</dbReference>
<evidence type="ECO:0000256" key="1">
    <source>
        <dbReference type="ARBA" id="ARBA00001917"/>
    </source>
</evidence>
<keyword evidence="9 12" id="KW-0503">Monooxygenase</keyword>
<evidence type="ECO:0000256" key="9">
    <source>
        <dbReference type="ARBA" id="ARBA00023033"/>
    </source>
</evidence>
<evidence type="ECO:0000256" key="7">
    <source>
        <dbReference type="ARBA" id="ARBA00022643"/>
    </source>
</evidence>
<evidence type="ECO:0000313" key="13">
    <source>
        <dbReference type="Proteomes" id="UP000823486"/>
    </source>
</evidence>
<gene>
    <name evidence="12" type="ORF">JOC77_002830</name>
</gene>
<dbReference type="EMBL" id="JAFBFI010000012">
    <property type="protein sequence ID" value="MBM7693390.1"/>
    <property type="molecule type" value="Genomic_DNA"/>
</dbReference>
<dbReference type="PANTHER" id="PTHR42747">
    <property type="entry name" value="NITRONATE MONOOXYGENASE-RELATED"/>
    <property type="match status" value="1"/>
</dbReference>